<evidence type="ECO:0000313" key="5">
    <source>
        <dbReference type="Proteomes" id="UP000251213"/>
    </source>
</evidence>
<dbReference type="Gene3D" id="3.30.1330.40">
    <property type="entry name" value="RutC-like"/>
    <property type="match status" value="1"/>
</dbReference>
<name>A0A364K2Q3_9BACL</name>
<keyword evidence="5" id="KW-1185">Reference proteome</keyword>
<comment type="catalytic activity">
    <reaction evidence="3">
        <text>chorismate = prephenate</text>
        <dbReference type="Rhea" id="RHEA:13897"/>
        <dbReference type="ChEBI" id="CHEBI:29748"/>
        <dbReference type="ChEBI" id="CHEBI:29934"/>
        <dbReference type="EC" id="5.4.99.5"/>
    </reaction>
</comment>
<dbReference type="OrthoDB" id="9802232at2"/>
<dbReference type="PANTHER" id="PTHR21164:SF0">
    <property type="entry name" value="CHORISMATE MUTASE AROH"/>
    <property type="match status" value="1"/>
</dbReference>
<keyword evidence="2 3" id="KW-0028">Amino-acid biosynthesis</keyword>
<comment type="caution">
    <text evidence="4">The sequence shown here is derived from an EMBL/GenBank/DDBJ whole genome shotgun (WGS) entry which is preliminary data.</text>
</comment>
<dbReference type="GO" id="GO:0009073">
    <property type="term" value="P:aromatic amino acid family biosynthetic process"/>
    <property type="evidence" value="ECO:0007669"/>
    <property type="project" value="UniProtKB-UniRule"/>
</dbReference>
<dbReference type="UniPathway" id="UPA00120">
    <property type="reaction ID" value="UER00203"/>
</dbReference>
<evidence type="ECO:0000313" key="4">
    <source>
        <dbReference type="EMBL" id="RAL22621.1"/>
    </source>
</evidence>
<protein>
    <recommendedName>
        <fullName evidence="1 3">chorismate mutase</fullName>
        <ecNumber evidence="1 3">5.4.99.5</ecNumber>
    </recommendedName>
</protein>
<evidence type="ECO:0000256" key="2">
    <source>
        <dbReference type="PIRSR" id="PIRSR005965-1"/>
    </source>
</evidence>
<dbReference type="InterPro" id="IPR035959">
    <property type="entry name" value="RutC-like_sf"/>
</dbReference>
<feature type="binding site" evidence="2">
    <location>
        <position position="7"/>
    </location>
    <ligand>
        <name>prephenate</name>
        <dbReference type="ChEBI" id="CHEBI:29934"/>
    </ligand>
</feature>
<dbReference type="CDD" id="cd02185">
    <property type="entry name" value="AroH"/>
    <property type="match status" value="1"/>
</dbReference>
<dbReference type="PROSITE" id="PS51167">
    <property type="entry name" value="CHORISMATE_MUT_1"/>
    <property type="match status" value="1"/>
</dbReference>
<dbReference type="NCBIfam" id="TIGR01796">
    <property type="entry name" value="CM_mono_aroH"/>
    <property type="match status" value="1"/>
</dbReference>
<dbReference type="EC" id="5.4.99.5" evidence="1 3"/>
<accession>A0A364K2Q3</accession>
<dbReference type="RefSeq" id="WP_113659624.1">
    <property type="nucleotide sequence ID" value="NZ_KZ845670.1"/>
</dbReference>
<feature type="binding site" evidence="2">
    <location>
        <position position="108"/>
    </location>
    <ligand>
        <name>prephenate</name>
        <dbReference type="ChEBI" id="CHEBI:29934"/>
    </ligand>
</feature>
<sequence length="124" mass="13791">MTVRGIRGATTVSVNEPEEIRSAVRELIFAIVQENELKPDDIASIFITSTTDLNAAYPASAIRSLPNWELVPVMGSSELEVPGGLPRCIRLMILWNTDKSQKEIRHVYLNEAVCLRPDLVENEG</sequence>
<keyword evidence="3" id="KW-0413">Isomerase</keyword>
<organism evidence="4 5">
    <name type="scientific">Thermoflavimicrobium daqui</name>
    <dbReference type="NCBI Taxonomy" id="2137476"/>
    <lineage>
        <taxon>Bacteria</taxon>
        <taxon>Bacillati</taxon>
        <taxon>Bacillota</taxon>
        <taxon>Bacilli</taxon>
        <taxon>Bacillales</taxon>
        <taxon>Thermoactinomycetaceae</taxon>
        <taxon>Thermoflavimicrobium</taxon>
    </lineage>
</organism>
<reference evidence="4 5" key="2">
    <citation type="submission" date="2018-06" db="EMBL/GenBank/DDBJ databases">
        <authorList>
            <person name="Zhirakovskaya E."/>
        </authorList>
    </citation>
    <scope>NUCLEOTIDE SEQUENCE [LARGE SCALE GENOMIC DNA]</scope>
    <source>
        <strain evidence="4 5">FBKL4.011</strain>
    </source>
</reference>
<dbReference type="AlphaFoldDB" id="A0A364K2Q3"/>
<gene>
    <name evidence="4" type="primary">aroH</name>
    <name evidence="4" type="ORF">DL897_13200</name>
</gene>
<dbReference type="PANTHER" id="PTHR21164">
    <property type="entry name" value="CHORISMATE MUTASE"/>
    <property type="match status" value="1"/>
</dbReference>
<dbReference type="GO" id="GO:0046417">
    <property type="term" value="P:chorismate metabolic process"/>
    <property type="evidence" value="ECO:0007669"/>
    <property type="project" value="TreeGrafter"/>
</dbReference>
<dbReference type="Pfam" id="PF07736">
    <property type="entry name" value="CM_1"/>
    <property type="match status" value="1"/>
</dbReference>
<dbReference type="SUPFAM" id="SSF55298">
    <property type="entry name" value="YjgF-like"/>
    <property type="match status" value="1"/>
</dbReference>
<feature type="binding site" evidence="2">
    <location>
        <position position="90"/>
    </location>
    <ligand>
        <name>prephenate</name>
        <dbReference type="ChEBI" id="CHEBI:29934"/>
    </ligand>
</feature>
<keyword evidence="2 3" id="KW-0057">Aromatic amino acid biosynthesis</keyword>
<dbReference type="Proteomes" id="UP000251213">
    <property type="component" value="Unassembled WGS sequence"/>
</dbReference>
<dbReference type="PIRSF" id="PIRSF005965">
    <property type="entry name" value="Chor_mut_AroH"/>
    <property type="match status" value="1"/>
</dbReference>
<proteinExistence type="predicted"/>
<dbReference type="GO" id="GO:0008652">
    <property type="term" value="P:amino acid biosynthetic process"/>
    <property type="evidence" value="ECO:0007669"/>
    <property type="project" value="UniProtKB-UniRule"/>
</dbReference>
<evidence type="ECO:0000256" key="1">
    <source>
        <dbReference type="NCBIfam" id="TIGR01796"/>
    </source>
</evidence>
<dbReference type="InterPro" id="IPR008243">
    <property type="entry name" value="Chorismate_mutase_AroH"/>
</dbReference>
<reference evidence="4 5" key="1">
    <citation type="submission" date="2018-06" db="EMBL/GenBank/DDBJ databases">
        <title>Thermoflavimicrobium daqus sp. nov., a thermophilic microbe isolated from Moutai-flavour Daqu.</title>
        <authorList>
            <person name="Wang X."/>
            <person name="Zhou H."/>
        </authorList>
    </citation>
    <scope>NUCLEOTIDE SEQUENCE [LARGE SCALE GENOMIC DNA]</scope>
    <source>
        <strain evidence="4 5">FBKL4.011</strain>
    </source>
</reference>
<evidence type="ECO:0000256" key="3">
    <source>
        <dbReference type="PROSITE-ProRule" id="PRU00514"/>
    </source>
</evidence>
<dbReference type="EMBL" id="QJKK01000008">
    <property type="protein sequence ID" value="RAL22621.1"/>
    <property type="molecule type" value="Genomic_DNA"/>
</dbReference>
<dbReference type="GO" id="GO:0004106">
    <property type="term" value="F:chorismate mutase activity"/>
    <property type="evidence" value="ECO:0007669"/>
    <property type="project" value="UniProtKB-UniRule"/>
</dbReference>